<dbReference type="EMBL" id="CM042012">
    <property type="protein sequence ID" value="KAI3751085.1"/>
    <property type="molecule type" value="Genomic_DNA"/>
</dbReference>
<protein>
    <submittedName>
        <fullName evidence="1">Uncharacterized protein</fullName>
    </submittedName>
</protein>
<dbReference type="Proteomes" id="UP001055811">
    <property type="component" value="Linkage Group LG04"/>
</dbReference>
<sequence>MEHRSLEFIGADENTKNKNKRSLSSCGSNEDGMLSFVSDMLTSSSTVKSGGGAFIGVDSDHSDLDASVIREVGSRTDVIDLNASVICGNQDDDEGMSLETERCVD</sequence>
<name>A0ACB9DXB1_CICIN</name>
<gene>
    <name evidence="1" type="ORF">L2E82_22129</name>
</gene>
<evidence type="ECO:0000313" key="1">
    <source>
        <dbReference type="EMBL" id="KAI3751085.1"/>
    </source>
</evidence>
<comment type="caution">
    <text evidence="1">The sequence shown here is derived from an EMBL/GenBank/DDBJ whole genome shotgun (WGS) entry which is preliminary data.</text>
</comment>
<reference evidence="1 2" key="2">
    <citation type="journal article" date="2022" name="Mol. Ecol. Resour.">
        <title>The genomes of chicory, endive, great burdock and yacon provide insights into Asteraceae paleo-polyploidization history and plant inulin production.</title>
        <authorList>
            <person name="Fan W."/>
            <person name="Wang S."/>
            <person name="Wang H."/>
            <person name="Wang A."/>
            <person name="Jiang F."/>
            <person name="Liu H."/>
            <person name="Zhao H."/>
            <person name="Xu D."/>
            <person name="Zhang Y."/>
        </authorList>
    </citation>
    <scope>NUCLEOTIDE SEQUENCE [LARGE SCALE GENOMIC DNA]</scope>
    <source>
        <strain evidence="2">cv. Punajuju</strain>
        <tissue evidence="1">Leaves</tissue>
    </source>
</reference>
<proteinExistence type="predicted"/>
<keyword evidence="2" id="KW-1185">Reference proteome</keyword>
<accession>A0ACB9DXB1</accession>
<evidence type="ECO:0000313" key="2">
    <source>
        <dbReference type="Proteomes" id="UP001055811"/>
    </source>
</evidence>
<organism evidence="1 2">
    <name type="scientific">Cichorium intybus</name>
    <name type="common">Chicory</name>
    <dbReference type="NCBI Taxonomy" id="13427"/>
    <lineage>
        <taxon>Eukaryota</taxon>
        <taxon>Viridiplantae</taxon>
        <taxon>Streptophyta</taxon>
        <taxon>Embryophyta</taxon>
        <taxon>Tracheophyta</taxon>
        <taxon>Spermatophyta</taxon>
        <taxon>Magnoliopsida</taxon>
        <taxon>eudicotyledons</taxon>
        <taxon>Gunneridae</taxon>
        <taxon>Pentapetalae</taxon>
        <taxon>asterids</taxon>
        <taxon>campanulids</taxon>
        <taxon>Asterales</taxon>
        <taxon>Asteraceae</taxon>
        <taxon>Cichorioideae</taxon>
        <taxon>Cichorieae</taxon>
        <taxon>Cichoriinae</taxon>
        <taxon>Cichorium</taxon>
    </lineage>
</organism>
<reference evidence="2" key="1">
    <citation type="journal article" date="2022" name="Mol. Ecol. Resour.">
        <title>The genomes of chicory, endive, great burdock and yacon provide insights into Asteraceae palaeo-polyploidization history and plant inulin production.</title>
        <authorList>
            <person name="Fan W."/>
            <person name="Wang S."/>
            <person name="Wang H."/>
            <person name="Wang A."/>
            <person name="Jiang F."/>
            <person name="Liu H."/>
            <person name="Zhao H."/>
            <person name="Xu D."/>
            <person name="Zhang Y."/>
        </authorList>
    </citation>
    <scope>NUCLEOTIDE SEQUENCE [LARGE SCALE GENOMIC DNA]</scope>
    <source>
        <strain evidence="2">cv. Punajuju</strain>
    </source>
</reference>